<name>A0A2T2XDG9_9FIRM</name>
<proteinExistence type="predicted"/>
<comment type="caution">
    <text evidence="2">The sequence shown here is derived from an EMBL/GenBank/DDBJ whole genome shotgun (WGS) entry which is preliminary data.</text>
</comment>
<feature type="transmembrane region" description="Helical" evidence="1">
    <location>
        <begin position="28"/>
        <end position="48"/>
    </location>
</feature>
<keyword evidence="1" id="KW-1133">Transmembrane helix</keyword>
<sequence length="158" mass="17716">MRQPITLSSQSSIDSSIGSSRNLRRVQWLRLSLVFFALLDVAAHIFASPGATPIVSYWIDIETASYGLIAVIYLLGLRTYYGPPVLFTAYNMTMYFLSGFLALPFGINHTPLTGHLQFLQYSFGRGFSLMAWLYLLVVGLILMRLDPGSRLNDLLKQS</sequence>
<evidence type="ECO:0000256" key="1">
    <source>
        <dbReference type="SAM" id="Phobius"/>
    </source>
</evidence>
<organism evidence="2 3">
    <name type="scientific">Sulfobacillus benefaciens</name>
    <dbReference type="NCBI Taxonomy" id="453960"/>
    <lineage>
        <taxon>Bacteria</taxon>
        <taxon>Bacillati</taxon>
        <taxon>Bacillota</taxon>
        <taxon>Clostridia</taxon>
        <taxon>Eubacteriales</taxon>
        <taxon>Clostridiales Family XVII. Incertae Sedis</taxon>
        <taxon>Sulfobacillus</taxon>
    </lineage>
</organism>
<protein>
    <submittedName>
        <fullName evidence="2">Uncharacterized protein</fullName>
    </submittedName>
</protein>
<keyword evidence="1" id="KW-0812">Transmembrane</keyword>
<feature type="transmembrane region" description="Helical" evidence="1">
    <location>
        <begin position="54"/>
        <end position="75"/>
    </location>
</feature>
<dbReference type="AlphaFoldDB" id="A0A2T2XDG9"/>
<evidence type="ECO:0000313" key="3">
    <source>
        <dbReference type="Proteomes" id="UP000242972"/>
    </source>
</evidence>
<dbReference type="EMBL" id="PXYW01000039">
    <property type="protein sequence ID" value="PSR32497.1"/>
    <property type="molecule type" value="Genomic_DNA"/>
</dbReference>
<feature type="transmembrane region" description="Helical" evidence="1">
    <location>
        <begin position="127"/>
        <end position="145"/>
    </location>
</feature>
<dbReference type="Proteomes" id="UP000242972">
    <property type="component" value="Unassembled WGS sequence"/>
</dbReference>
<keyword evidence="1" id="KW-0472">Membrane</keyword>
<gene>
    <name evidence="2" type="ORF">C7B46_14100</name>
</gene>
<feature type="transmembrane region" description="Helical" evidence="1">
    <location>
        <begin position="87"/>
        <end position="107"/>
    </location>
</feature>
<reference evidence="2 3" key="1">
    <citation type="journal article" date="2014" name="BMC Genomics">
        <title>Comparison of environmental and isolate Sulfobacillus genomes reveals diverse carbon, sulfur, nitrogen, and hydrogen metabolisms.</title>
        <authorList>
            <person name="Justice N.B."/>
            <person name="Norman A."/>
            <person name="Brown C.T."/>
            <person name="Singh A."/>
            <person name="Thomas B.C."/>
            <person name="Banfield J.F."/>
        </authorList>
    </citation>
    <scope>NUCLEOTIDE SEQUENCE [LARGE SCALE GENOMIC DNA]</scope>
    <source>
        <strain evidence="2">AMDSBA4</strain>
    </source>
</reference>
<evidence type="ECO:0000313" key="2">
    <source>
        <dbReference type="EMBL" id="PSR32497.1"/>
    </source>
</evidence>
<accession>A0A2T2XDG9</accession>